<feature type="non-terminal residue" evidence="2">
    <location>
        <position position="1"/>
    </location>
</feature>
<organism evidence="2 3">
    <name type="scientific">Falsigemmobacter intermedius</name>
    <dbReference type="NCBI Taxonomy" id="1553448"/>
    <lineage>
        <taxon>Bacteria</taxon>
        <taxon>Pseudomonadati</taxon>
        <taxon>Pseudomonadota</taxon>
        <taxon>Alphaproteobacteria</taxon>
        <taxon>Rhodobacterales</taxon>
        <taxon>Paracoccaceae</taxon>
        <taxon>Falsigemmobacter</taxon>
    </lineage>
</organism>
<dbReference type="EMBL" id="SBLC01000116">
    <property type="protein sequence ID" value="RWY34279.1"/>
    <property type="molecule type" value="Genomic_DNA"/>
</dbReference>
<dbReference type="Pfam" id="PF13683">
    <property type="entry name" value="rve_3"/>
    <property type="match status" value="1"/>
</dbReference>
<dbReference type="RefSeq" id="WP_164888981.1">
    <property type="nucleotide sequence ID" value="NZ_SBLC01000116.1"/>
</dbReference>
<accession>A0A3S3UI41</accession>
<gene>
    <name evidence="2" type="ORF">EP867_19385</name>
</gene>
<feature type="domain" description="Integrase catalytic" evidence="1">
    <location>
        <begin position="91"/>
        <end position="157"/>
    </location>
</feature>
<protein>
    <submittedName>
        <fullName evidence="2">Transposase</fullName>
    </submittedName>
</protein>
<dbReference type="GO" id="GO:0015074">
    <property type="term" value="P:DNA integration"/>
    <property type="evidence" value="ECO:0007669"/>
    <property type="project" value="InterPro"/>
</dbReference>
<dbReference type="InterPro" id="IPR001584">
    <property type="entry name" value="Integrase_cat-core"/>
</dbReference>
<dbReference type="SUPFAM" id="SSF53098">
    <property type="entry name" value="Ribonuclease H-like"/>
    <property type="match status" value="1"/>
</dbReference>
<dbReference type="Gene3D" id="3.30.420.10">
    <property type="entry name" value="Ribonuclease H-like superfamily/Ribonuclease H"/>
    <property type="match status" value="1"/>
</dbReference>
<comment type="caution">
    <text evidence="2">The sequence shown here is derived from an EMBL/GenBank/DDBJ whole genome shotgun (WGS) entry which is preliminary data.</text>
</comment>
<dbReference type="AlphaFoldDB" id="A0A3S3UI41"/>
<evidence type="ECO:0000313" key="3">
    <source>
        <dbReference type="Proteomes" id="UP000287168"/>
    </source>
</evidence>
<dbReference type="Proteomes" id="UP000287168">
    <property type="component" value="Unassembled WGS sequence"/>
</dbReference>
<evidence type="ECO:0000259" key="1">
    <source>
        <dbReference type="Pfam" id="PF13683"/>
    </source>
</evidence>
<proteinExistence type="predicted"/>
<sequence>HGESRNCRVSNETIRNPAIQSEKNHHNSASNQIFDDYSGRTHEMERAGLAAGVVQRGLWAEACIARPKVLHADNGAPMKGATMKTTLERLGIIASCSRPRVSNDNPFSEALFRTCKYRPAWPRKGFASKTGAQDWVKDFVTWYNAEHLHSALRFVTPNSRHAGEEHRMLAKRADLYAKARAANPQRWTGKARN</sequence>
<reference evidence="2 3" key="1">
    <citation type="journal article" date="2015" name="Int. J. Syst. Evol. Microbiol.">
        <title>Gemmobacter intermedius sp. nov., isolated from a white stork (Ciconia ciconia).</title>
        <authorList>
            <person name="Kampfer P."/>
            <person name="Jerzak L."/>
            <person name="Wilharm G."/>
            <person name="Golke J."/>
            <person name="Busse H.J."/>
            <person name="Glaeser S.P."/>
        </authorList>
    </citation>
    <scope>NUCLEOTIDE SEQUENCE [LARGE SCALE GENOMIC DNA]</scope>
    <source>
        <strain evidence="2 3">119/4</strain>
    </source>
</reference>
<dbReference type="InterPro" id="IPR036397">
    <property type="entry name" value="RNaseH_sf"/>
</dbReference>
<name>A0A3S3UI41_9RHOB</name>
<keyword evidence="3" id="KW-1185">Reference proteome</keyword>
<dbReference type="GO" id="GO:0003676">
    <property type="term" value="F:nucleic acid binding"/>
    <property type="evidence" value="ECO:0007669"/>
    <property type="project" value="InterPro"/>
</dbReference>
<evidence type="ECO:0000313" key="2">
    <source>
        <dbReference type="EMBL" id="RWY34279.1"/>
    </source>
</evidence>
<dbReference type="InterPro" id="IPR012337">
    <property type="entry name" value="RNaseH-like_sf"/>
</dbReference>